<name>A0A9X1NMR6_9ACTN</name>
<proteinExistence type="predicted"/>
<organism evidence="3 4">
    <name type="scientific">Kineosporia babensis</name>
    <dbReference type="NCBI Taxonomy" id="499548"/>
    <lineage>
        <taxon>Bacteria</taxon>
        <taxon>Bacillati</taxon>
        <taxon>Actinomycetota</taxon>
        <taxon>Actinomycetes</taxon>
        <taxon>Kineosporiales</taxon>
        <taxon>Kineosporiaceae</taxon>
        <taxon>Kineosporia</taxon>
    </lineage>
</organism>
<accession>A0A9X1NMR6</accession>
<dbReference type="EMBL" id="JAJOMB010000037">
    <property type="protein sequence ID" value="MCD5316955.1"/>
    <property type="molecule type" value="Genomic_DNA"/>
</dbReference>
<keyword evidence="4" id="KW-1185">Reference proteome</keyword>
<dbReference type="InterPro" id="IPR012349">
    <property type="entry name" value="Split_barrel_FMN-bd"/>
</dbReference>
<comment type="caution">
    <text evidence="3">The sequence shown here is derived from an EMBL/GenBank/DDBJ whole genome shotgun (WGS) entry which is preliminary data.</text>
</comment>
<reference evidence="3" key="1">
    <citation type="submission" date="2021-11" db="EMBL/GenBank/DDBJ databases">
        <title>Streptomyces corallinus and Kineosporia corallina sp. nov., two new coral-derived marine actinobacteria.</title>
        <authorList>
            <person name="Buangrab K."/>
            <person name="Sutthacheep M."/>
            <person name="Yeemin T."/>
            <person name="Harunari E."/>
            <person name="Igarashi Y."/>
            <person name="Sripreechasak P."/>
            <person name="Kanchanasin P."/>
            <person name="Tanasupawat S."/>
            <person name="Phongsopitanun W."/>
        </authorList>
    </citation>
    <scope>NUCLEOTIDE SEQUENCE</scope>
    <source>
        <strain evidence="3">JCM 31032</strain>
    </source>
</reference>
<dbReference type="PANTHER" id="PTHR30466">
    <property type="entry name" value="FLAVIN REDUCTASE"/>
    <property type="match status" value="1"/>
</dbReference>
<keyword evidence="1" id="KW-0560">Oxidoreductase</keyword>
<gene>
    <name evidence="3" type="ORF">LR394_39275</name>
</gene>
<feature type="domain" description="Flavin reductase like" evidence="2">
    <location>
        <begin position="12"/>
        <end position="149"/>
    </location>
</feature>
<dbReference type="AlphaFoldDB" id="A0A9X1NMR6"/>
<dbReference type="PANTHER" id="PTHR30466:SF1">
    <property type="entry name" value="FMN REDUCTASE (NADH) RUTF"/>
    <property type="match status" value="1"/>
</dbReference>
<evidence type="ECO:0000256" key="1">
    <source>
        <dbReference type="ARBA" id="ARBA00023002"/>
    </source>
</evidence>
<dbReference type="RefSeq" id="WP_231449807.1">
    <property type="nucleotide sequence ID" value="NZ_JAJOMB010000037.1"/>
</dbReference>
<dbReference type="SMART" id="SM00903">
    <property type="entry name" value="Flavin_Reduct"/>
    <property type="match status" value="1"/>
</dbReference>
<sequence length="169" mass="18269">MPVDAKSLRQVGRQVPSSVAVVTTGDGLGVTVGSLGVLSQRPPLVMFSLTRGSRGHCLLNGLTRFRVNVLAEEQAWIGEHFAQGEPGDRDLVGLTSEVLPRIPGAVAHLECSARERFEIGDHTMVIGLLEQVDLSPGRPLVYWNRDYHSLFPVAGEPLAFSGREVQSTT</sequence>
<dbReference type="GO" id="GO:0010181">
    <property type="term" value="F:FMN binding"/>
    <property type="evidence" value="ECO:0007669"/>
    <property type="project" value="InterPro"/>
</dbReference>
<dbReference type="Pfam" id="PF01613">
    <property type="entry name" value="Flavin_Reduct"/>
    <property type="match status" value="1"/>
</dbReference>
<dbReference type="SUPFAM" id="SSF50475">
    <property type="entry name" value="FMN-binding split barrel"/>
    <property type="match status" value="1"/>
</dbReference>
<evidence type="ECO:0000313" key="4">
    <source>
        <dbReference type="Proteomes" id="UP001138997"/>
    </source>
</evidence>
<dbReference type="InterPro" id="IPR002563">
    <property type="entry name" value="Flavin_Rdtase-like_dom"/>
</dbReference>
<dbReference type="Gene3D" id="2.30.110.10">
    <property type="entry name" value="Electron Transport, Fmn-binding Protein, Chain A"/>
    <property type="match status" value="1"/>
</dbReference>
<evidence type="ECO:0000259" key="2">
    <source>
        <dbReference type="SMART" id="SM00903"/>
    </source>
</evidence>
<protein>
    <submittedName>
        <fullName evidence="3">Flavin reductase family protein</fullName>
    </submittedName>
</protein>
<evidence type="ECO:0000313" key="3">
    <source>
        <dbReference type="EMBL" id="MCD5316955.1"/>
    </source>
</evidence>
<dbReference type="InterPro" id="IPR050268">
    <property type="entry name" value="NADH-dep_flavin_reductase"/>
</dbReference>
<dbReference type="Proteomes" id="UP001138997">
    <property type="component" value="Unassembled WGS sequence"/>
</dbReference>
<dbReference type="GO" id="GO:0042602">
    <property type="term" value="F:riboflavin reductase (NADPH) activity"/>
    <property type="evidence" value="ECO:0007669"/>
    <property type="project" value="TreeGrafter"/>
</dbReference>